<dbReference type="InterPro" id="IPR027417">
    <property type="entry name" value="P-loop_NTPase"/>
</dbReference>
<organism evidence="9">
    <name type="scientific">Verticillium alfalfae (strain VaMs.102 / ATCC MYA-4576 / FGSC 10136)</name>
    <name type="common">Verticillium wilt of alfalfa</name>
    <name type="synonym">Verticillium albo-atrum</name>
    <dbReference type="NCBI Taxonomy" id="526221"/>
    <lineage>
        <taxon>Eukaryota</taxon>
        <taxon>Fungi</taxon>
        <taxon>Dikarya</taxon>
        <taxon>Ascomycota</taxon>
        <taxon>Pezizomycotina</taxon>
        <taxon>Sordariomycetes</taxon>
        <taxon>Hypocreomycetidae</taxon>
        <taxon>Glomerellales</taxon>
        <taxon>Plectosphaerellaceae</taxon>
        <taxon>Verticillium</taxon>
    </lineage>
</organism>
<sequence>MQGCRLTHKVACCSTLIGSVGDNVTRSAAEDRTPSAPKVDFIFVHGLGGGSRKTWSKSGLQSHYWPQEWLSKDAAFKHVRVHSYGYDSDYLKGREDCLNVHHIGKSLLAAISTSPFLANSDTRIVAIGHSMGGLVIKKAYLLAKQDITQQSLASRFSTIYFLATPHRGADSATTLRSILKVAYDRAYVGDLERNSSAIQIINDEFRHYSSGLELWSFYETQNMRLFNSLIVDPESAVLGYSGEHQVPMNADHRSICKFDSSMDVTYTTLRNALAMTVDRLATVVPEQKKQEMRNRIRDLKTYLDISDIIDDDFLSVCESRLKNTCQWISTKPKYVIWQDGDSGAERTLWVKGSPGAGKSILAGYVIESLKESGRHCSYFFFKQGDASKASLNRCLRTLAFQMACCDDTVANAILEMQADGVRLDHADEGHLWRILFSPGVLNDKMARHHWVIDAADECSSEPTVFKGLFSKIESTVPLRILITSRDTADVDQRLSSLEFQPLPSLAVTISETRKDSILLIERSTQALRVVKPEDRTALAESILDKSRGSFLWTILVLKELLHCHSTQEVNQVLEDTPRGMESVYKRTLASMSQLTRGRALAKAILMWVTCAVRPLTVGELNDALALDLNDSFPRLEESITALCGQLVVVDMFQRVQMVHETAREFLLSDGLDSEFAIDKTKAHTRMAQMCLRYLAGDEMKPPRTNRRRTFAQVQRSRQEFSLYACAAYSHHLSRADALAPEPLHLASTFFESNVLSWIEAVAEAKNLTQLTQTSGHLATYIRAGKAETTGDNTHLRVLQQWVIDLNRLLALFANALAIAPSAVYSLIPPFCPTSSRVFQTSGQTRRVSVLGAADEHWDDKILGLDFSQGHPSALYHGDEYMAVGLDSGHVMMYHATSFQEYKTIDHGESLKSIGFMAKLNFLITLSMRMLKVWDIRSGNLVKSLKCPPRPVEMTWDEGTLYVASERNYVASWDLGHNDIQEEPTQSPWSNTPGLHRAPPRQVPRALALSVNHQMIAASYINHPITLWDMNEDAYAGSCGKSNGIGETSTCPVDAMIFNPDPDILLLAVSYFDGELAIIDPFANQQLGCIRKHCQSLAASPDGRLLAAGDTQGIIDLFEFKTLKLLYRLKGYNSYIKQLSFARDGLLLSDIRSSQCTIWEPATVLQDISKNDSALGTTLSSAERPDSATEGRITSLVPHPSGEIIFAGKNNGEVMVYDRTKAEPLCMLCDHQASIRLIAWCNQLEALLSVDVANCILLHRFTKAAGDTWTGPATPMLEFRVQSGGWAIVDVLVGETANKLLVLTREASHLISLDGGKQESVRPHQMILGARKWLPHPQSQQHLICIEATELGIYRWADLSLVNSLPLQLGESTLELRNVMTCGLDRSSLVLLELAHEDNRSRTQDVVAIVSQSLSIEAFGQSDPPLRPKILSPAFNIAHIIGFDRRGNLIYLDHASWVCSTIIDGSLLPGTYDQELPPPDVTRHFFVPYDWFSGDSVPISAMVQGDVLLTRGGKLAIVRGGFEHSV</sequence>
<keyword evidence="9" id="KW-1185">Reference proteome</keyword>
<evidence type="ECO:0000256" key="4">
    <source>
        <dbReference type="RuleBase" id="RU365011"/>
    </source>
</evidence>
<comment type="similarity">
    <text evidence="4">Belongs to the GPI inositol-deacylase family.</text>
</comment>
<dbReference type="PANTHER" id="PTHR10039:SF16">
    <property type="entry name" value="GPI INOSITOL-DEACYLASE"/>
    <property type="match status" value="1"/>
</dbReference>
<dbReference type="Gene3D" id="3.40.50.1820">
    <property type="entry name" value="alpha/beta hydrolase"/>
    <property type="match status" value="1"/>
</dbReference>
<keyword evidence="4" id="KW-0472">Membrane</keyword>
<evidence type="ECO:0000259" key="5">
    <source>
        <dbReference type="Pfam" id="PF07819"/>
    </source>
</evidence>
<accession>C9SP70</accession>
<dbReference type="InterPro" id="IPR054471">
    <property type="entry name" value="GPIID_WHD"/>
</dbReference>
<dbReference type="Gene3D" id="2.130.10.10">
    <property type="entry name" value="YVTN repeat-like/Quinoprotein amine dehydrogenase"/>
    <property type="match status" value="2"/>
</dbReference>
<dbReference type="EMBL" id="DS985221">
    <property type="protein sequence ID" value="EEY20585.1"/>
    <property type="molecule type" value="Genomic_DNA"/>
</dbReference>
<evidence type="ECO:0000256" key="1">
    <source>
        <dbReference type="ARBA" id="ARBA00003496"/>
    </source>
</evidence>
<keyword evidence="4" id="KW-0653">Protein transport</keyword>
<dbReference type="eggNOG" id="KOG4155">
    <property type="taxonomic scope" value="Eukaryota"/>
</dbReference>
<dbReference type="InterPro" id="IPR029058">
    <property type="entry name" value="AB_hydrolase_fold"/>
</dbReference>
<dbReference type="InterPro" id="IPR012908">
    <property type="entry name" value="PGAP1-ab_dom-like"/>
</dbReference>
<keyword evidence="3" id="KW-0677">Repeat</keyword>
<comment type="function">
    <text evidence="1 4">Involved in inositol deacylation of GPI-anchored proteins which plays important roles in the quality control and ER-associated degradation of GPI-anchored proteins.</text>
</comment>
<dbReference type="InterPro" id="IPR001680">
    <property type="entry name" value="WD40_rpt"/>
</dbReference>
<dbReference type="GO" id="GO:0016788">
    <property type="term" value="F:hydrolase activity, acting on ester bonds"/>
    <property type="evidence" value="ECO:0007669"/>
    <property type="project" value="InterPro"/>
</dbReference>
<dbReference type="Pfam" id="PF07819">
    <property type="entry name" value="PGAP1"/>
    <property type="match status" value="1"/>
</dbReference>
<dbReference type="SMART" id="SM00320">
    <property type="entry name" value="WD40"/>
    <property type="match status" value="5"/>
</dbReference>
<dbReference type="GeneID" id="9537177"/>
<gene>
    <name evidence="8" type="ORF">VDBG_06695</name>
</gene>
<feature type="domain" description="Nephrocystin 3-like N-terminal" evidence="7">
    <location>
        <begin position="323"/>
        <end position="485"/>
    </location>
</feature>
<dbReference type="OrthoDB" id="194358at2759"/>
<dbReference type="OMA" id="QCNVWEP"/>
<evidence type="ECO:0000256" key="3">
    <source>
        <dbReference type="ARBA" id="ARBA00022737"/>
    </source>
</evidence>
<name>C9SP70_VERA1</name>
<dbReference type="KEGG" id="val:VDBG_06695"/>
<dbReference type="SUPFAM" id="SSF50960">
    <property type="entry name" value="TolB, C-terminal domain"/>
    <property type="match status" value="1"/>
</dbReference>
<dbReference type="SUPFAM" id="SSF52540">
    <property type="entry name" value="P-loop containing nucleoside triphosphate hydrolases"/>
    <property type="match status" value="1"/>
</dbReference>
<dbReference type="SUPFAM" id="SSF50978">
    <property type="entry name" value="WD40 repeat-like"/>
    <property type="match status" value="1"/>
</dbReference>
<evidence type="ECO:0000259" key="7">
    <source>
        <dbReference type="Pfam" id="PF24883"/>
    </source>
</evidence>
<comment type="subcellular location">
    <subcellularLocation>
        <location evidence="4">Endoplasmic reticulum membrane</location>
    </subcellularLocation>
</comment>
<evidence type="ECO:0000313" key="9">
    <source>
        <dbReference type="Proteomes" id="UP000008698"/>
    </source>
</evidence>
<dbReference type="Gene3D" id="3.40.50.300">
    <property type="entry name" value="P-loop containing nucleotide triphosphate hydrolases"/>
    <property type="match status" value="1"/>
</dbReference>
<keyword evidence="4" id="KW-0378">Hydrolase</keyword>
<dbReference type="HOGENOM" id="CLU_001384_1_0_1"/>
<dbReference type="InterPro" id="IPR036322">
    <property type="entry name" value="WD40_repeat_dom_sf"/>
</dbReference>
<evidence type="ECO:0000256" key="2">
    <source>
        <dbReference type="ARBA" id="ARBA00015856"/>
    </source>
</evidence>
<dbReference type="InterPro" id="IPR056884">
    <property type="entry name" value="NPHP3-like_N"/>
</dbReference>
<dbReference type="eggNOG" id="KOG2029">
    <property type="taxonomic scope" value="Eukaryota"/>
</dbReference>
<keyword evidence="4" id="KW-0813">Transport</keyword>
<dbReference type="InterPro" id="IPR015943">
    <property type="entry name" value="WD40/YVTN_repeat-like_dom_sf"/>
</dbReference>
<dbReference type="SUPFAM" id="SSF53474">
    <property type="entry name" value="alpha/beta-Hydrolases"/>
    <property type="match status" value="1"/>
</dbReference>
<dbReference type="PANTHER" id="PTHR10039">
    <property type="entry name" value="AMELOGENIN"/>
    <property type="match status" value="1"/>
</dbReference>
<feature type="domain" description="GPI inositol-deacylase PGAP1-like alpha/beta" evidence="5">
    <location>
        <begin position="42"/>
        <end position="170"/>
    </location>
</feature>
<reference evidence="9" key="1">
    <citation type="journal article" date="2011" name="PLoS Pathog.">
        <title>Comparative genomics yields insights into niche adaptation of plant vascular wilt pathogens.</title>
        <authorList>
            <person name="Klosterman S.J."/>
            <person name="Subbarao K.V."/>
            <person name="Kang S."/>
            <person name="Veronese P."/>
            <person name="Gold S.E."/>
            <person name="Thomma B.P.H.J."/>
            <person name="Chen Z."/>
            <person name="Henrissat B."/>
            <person name="Lee Y.-H."/>
            <person name="Park J."/>
            <person name="Garcia-Pedrajas M.D."/>
            <person name="Barbara D.J."/>
            <person name="Anchieta A."/>
            <person name="de Jonge R."/>
            <person name="Santhanam P."/>
            <person name="Maruthachalam K."/>
            <person name="Atallah Z."/>
            <person name="Amyotte S.G."/>
            <person name="Paz Z."/>
            <person name="Inderbitzin P."/>
            <person name="Hayes R.J."/>
            <person name="Heiman D.I."/>
            <person name="Young S."/>
            <person name="Zeng Q."/>
            <person name="Engels R."/>
            <person name="Galagan J."/>
            <person name="Cuomo C.A."/>
            <person name="Dobinson K.F."/>
            <person name="Ma L.-J."/>
        </authorList>
    </citation>
    <scope>NUCLEOTIDE SEQUENCE [LARGE SCALE GENOMIC DNA]</scope>
    <source>
        <strain evidence="9">VaMs.102 / ATCC MYA-4576 / FGSC 10136</strain>
    </source>
</reference>
<dbReference type="Pfam" id="PF22939">
    <property type="entry name" value="WHD_GPIID"/>
    <property type="match status" value="1"/>
</dbReference>
<feature type="domain" description="GPI inositol-deacylase winged helix" evidence="6">
    <location>
        <begin position="589"/>
        <end position="678"/>
    </location>
</feature>
<protein>
    <recommendedName>
        <fullName evidence="2 4">GPI inositol-deacylase</fullName>
        <ecNumber evidence="4">3.1.-.-</ecNumber>
    </recommendedName>
</protein>
<keyword evidence="4" id="KW-0256">Endoplasmic reticulum</keyword>
<dbReference type="GO" id="GO:0005789">
    <property type="term" value="C:endoplasmic reticulum membrane"/>
    <property type="evidence" value="ECO:0007669"/>
    <property type="project" value="UniProtKB-SubCell"/>
</dbReference>
<dbReference type="Proteomes" id="UP000008698">
    <property type="component" value="Unassembled WGS sequence"/>
</dbReference>
<evidence type="ECO:0000259" key="6">
    <source>
        <dbReference type="Pfam" id="PF22939"/>
    </source>
</evidence>
<dbReference type="RefSeq" id="XP_003003133.1">
    <property type="nucleotide sequence ID" value="XM_003003087.1"/>
</dbReference>
<evidence type="ECO:0000313" key="8">
    <source>
        <dbReference type="EMBL" id="EEY20585.1"/>
    </source>
</evidence>
<proteinExistence type="inferred from homology"/>
<dbReference type="Pfam" id="PF24883">
    <property type="entry name" value="NPHP3_N"/>
    <property type="match status" value="1"/>
</dbReference>
<dbReference type="GO" id="GO:0015031">
    <property type="term" value="P:protein transport"/>
    <property type="evidence" value="ECO:0007669"/>
    <property type="project" value="UniProtKB-KW"/>
</dbReference>
<dbReference type="EC" id="3.1.-.-" evidence="4"/>